<gene>
    <name evidence="1" type="ORF">AVEN_152939_1</name>
</gene>
<comment type="caution">
    <text evidence="1">The sequence shown here is derived from an EMBL/GenBank/DDBJ whole genome shotgun (WGS) entry which is preliminary data.</text>
</comment>
<organism evidence="1 2">
    <name type="scientific">Araneus ventricosus</name>
    <name type="common">Orbweaver spider</name>
    <name type="synonym">Epeira ventricosa</name>
    <dbReference type="NCBI Taxonomy" id="182803"/>
    <lineage>
        <taxon>Eukaryota</taxon>
        <taxon>Metazoa</taxon>
        <taxon>Ecdysozoa</taxon>
        <taxon>Arthropoda</taxon>
        <taxon>Chelicerata</taxon>
        <taxon>Arachnida</taxon>
        <taxon>Araneae</taxon>
        <taxon>Araneomorphae</taxon>
        <taxon>Entelegynae</taxon>
        <taxon>Araneoidea</taxon>
        <taxon>Araneidae</taxon>
        <taxon>Araneus</taxon>
    </lineage>
</organism>
<accession>A0A4Y2ACZ0</accession>
<dbReference type="AlphaFoldDB" id="A0A4Y2ACZ0"/>
<dbReference type="EMBL" id="BGPR01000013">
    <property type="protein sequence ID" value="GBL77721.1"/>
    <property type="molecule type" value="Genomic_DNA"/>
</dbReference>
<protein>
    <submittedName>
        <fullName evidence="1">Uncharacterized protein</fullName>
    </submittedName>
</protein>
<keyword evidence="2" id="KW-1185">Reference proteome</keyword>
<evidence type="ECO:0000313" key="1">
    <source>
        <dbReference type="EMBL" id="GBL77721.1"/>
    </source>
</evidence>
<reference evidence="1 2" key="1">
    <citation type="journal article" date="2019" name="Sci. Rep.">
        <title>Orb-weaving spider Araneus ventricosus genome elucidates the spidroin gene catalogue.</title>
        <authorList>
            <person name="Kono N."/>
            <person name="Nakamura H."/>
            <person name="Ohtoshi R."/>
            <person name="Moran D.A.P."/>
            <person name="Shinohara A."/>
            <person name="Yoshida Y."/>
            <person name="Fujiwara M."/>
            <person name="Mori M."/>
            <person name="Tomita M."/>
            <person name="Arakawa K."/>
        </authorList>
    </citation>
    <scope>NUCLEOTIDE SEQUENCE [LARGE SCALE GENOMIC DNA]</scope>
</reference>
<name>A0A4Y2ACZ0_ARAVE</name>
<sequence length="128" mass="14610">MRSYRITTPERNGVRGHFSFQTNHATLEDALYNGREPTSPFQGLRGRLTPLYGPKPTAQTRCDEEQKSLPPVPISDAVIGAMRYASEIVNRRVRVLRKPHSLVVERWDPPRGVMYYILTCCTLPLLDL</sequence>
<dbReference type="Proteomes" id="UP000499080">
    <property type="component" value="Unassembled WGS sequence"/>
</dbReference>
<evidence type="ECO:0000313" key="2">
    <source>
        <dbReference type="Proteomes" id="UP000499080"/>
    </source>
</evidence>
<proteinExistence type="predicted"/>